<dbReference type="SUPFAM" id="SSF53098">
    <property type="entry name" value="Ribonuclease H-like"/>
    <property type="match status" value="1"/>
</dbReference>
<dbReference type="Gene3D" id="3.30.420.10">
    <property type="entry name" value="Ribonuclease H-like superfamily/Ribonuclease H"/>
    <property type="match status" value="1"/>
</dbReference>
<dbReference type="Proteomes" id="UP000189701">
    <property type="component" value="Unplaced"/>
</dbReference>
<dbReference type="CDD" id="cd06222">
    <property type="entry name" value="RNase_H_like"/>
    <property type="match status" value="1"/>
</dbReference>
<dbReference type="PANTHER" id="PTHR47723:SF23">
    <property type="entry name" value="REVERSE TRANSCRIPTASE-LIKE PROTEIN"/>
    <property type="match status" value="1"/>
</dbReference>
<keyword evidence="2" id="KW-1185">Reference proteome</keyword>
<dbReference type="InterPro" id="IPR002156">
    <property type="entry name" value="RNaseH_domain"/>
</dbReference>
<dbReference type="InterPro" id="IPR044730">
    <property type="entry name" value="RNase_H-like_dom_plant"/>
</dbReference>
<evidence type="ECO:0000313" key="2">
    <source>
        <dbReference type="Proteomes" id="UP000189701"/>
    </source>
</evidence>
<evidence type="ECO:0000259" key="1">
    <source>
        <dbReference type="Pfam" id="PF13456"/>
    </source>
</evidence>
<dbReference type="AlphaFoldDB" id="A0A1U7WFG5"/>
<dbReference type="InterPro" id="IPR012337">
    <property type="entry name" value="RNaseH-like_sf"/>
</dbReference>
<dbReference type="GO" id="GO:0003676">
    <property type="term" value="F:nucleic acid binding"/>
    <property type="evidence" value="ECO:0007669"/>
    <property type="project" value="InterPro"/>
</dbReference>
<reference evidence="3" key="2">
    <citation type="submission" date="2025-08" db="UniProtKB">
        <authorList>
            <consortium name="RefSeq"/>
        </authorList>
    </citation>
    <scope>IDENTIFICATION</scope>
    <source>
        <tissue evidence="3">Leaf</tissue>
    </source>
</reference>
<dbReference type="RefSeq" id="XP_009775981.1">
    <property type="nucleotide sequence ID" value="XM_009777679.1"/>
</dbReference>
<dbReference type="GO" id="GO:0004523">
    <property type="term" value="F:RNA-DNA hybrid ribonuclease activity"/>
    <property type="evidence" value="ECO:0007669"/>
    <property type="project" value="InterPro"/>
</dbReference>
<dbReference type="OrthoDB" id="1305767at2759"/>
<dbReference type="Pfam" id="PF13456">
    <property type="entry name" value="RVT_3"/>
    <property type="match status" value="1"/>
</dbReference>
<name>A0A1U7WFG5_NICSY</name>
<evidence type="ECO:0000313" key="3">
    <source>
        <dbReference type="RefSeq" id="XP_009775981.1"/>
    </source>
</evidence>
<dbReference type="InterPro" id="IPR053151">
    <property type="entry name" value="RNase_H-like"/>
</dbReference>
<reference evidence="2" key="1">
    <citation type="journal article" date="2013" name="Genome Biol.">
        <title>Reference genomes and transcriptomes of Nicotiana sylvestris and Nicotiana tomentosiformis.</title>
        <authorList>
            <person name="Sierro N."/>
            <person name="Battey J.N."/>
            <person name="Ouadi S."/>
            <person name="Bovet L."/>
            <person name="Goepfert S."/>
            <person name="Bakaher N."/>
            <person name="Peitsch M.C."/>
            <person name="Ivanov N.V."/>
        </authorList>
    </citation>
    <scope>NUCLEOTIDE SEQUENCE [LARGE SCALE GENOMIC DNA]</scope>
</reference>
<accession>A0A1U7WFG5</accession>
<sequence length="112" mass="12527">MHIRQKTPIKIGWHKPPKGWFKLNIDASFGSGTQKYGLGGVFWNVNGHWIVGFGKLSYVSRSLEAEIKALLEGFKTAQEWGMRPLIIETDSVEVVNAPAEGDDPLVHIQARK</sequence>
<feature type="domain" description="RNase H type-1" evidence="1">
    <location>
        <begin position="24"/>
        <end position="97"/>
    </location>
</feature>
<proteinExistence type="predicted"/>
<protein>
    <submittedName>
        <fullName evidence="3">Uncharacterized protein LOC104225816</fullName>
    </submittedName>
</protein>
<dbReference type="PANTHER" id="PTHR47723">
    <property type="entry name" value="OS05G0353850 PROTEIN"/>
    <property type="match status" value="1"/>
</dbReference>
<organism evidence="2 3">
    <name type="scientific">Nicotiana sylvestris</name>
    <name type="common">Wood tobacco</name>
    <name type="synonym">South American tobacco</name>
    <dbReference type="NCBI Taxonomy" id="4096"/>
    <lineage>
        <taxon>Eukaryota</taxon>
        <taxon>Viridiplantae</taxon>
        <taxon>Streptophyta</taxon>
        <taxon>Embryophyta</taxon>
        <taxon>Tracheophyta</taxon>
        <taxon>Spermatophyta</taxon>
        <taxon>Magnoliopsida</taxon>
        <taxon>eudicotyledons</taxon>
        <taxon>Gunneridae</taxon>
        <taxon>Pentapetalae</taxon>
        <taxon>asterids</taxon>
        <taxon>lamiids</taxon>
        <taxon>Solanales</taxon>
        <taxon>Solanaceae</taxon>
        <taxon>Nicotianoideae</taxon>
        <taxon>Nicotianeae</taxon>
        <taxon>Nicotiana</taxon>
    </lineage>
</organism>
<gene>
    <name evidence="3" type="primary">LOC104225816</name>
</gene>
<dbReference type="eggNOG" id="ENOG502SZV7">
    <property type="taxonomic scope" value="Eukaryota"/>
</dbReference>
<dbReference type="InterPro" id="IPR036397">
    <property type="entry name" value="RNaseH_sf"/>
</dbReference>